<organism evidence="1 2">
    <name type="scientific">Cobetia crustatorum</name>
    <dbReference type="NCBI Taxonomy" id="553385"/>
    <lineage>
        <taxon>Bacteria</taxon>
        <taxon>Pseudomonadati</taxon>
        <taxon>Pseudomonadota</taxon>
        <taxon>Gammaproteobacteria</taxon>
        <taxon>Oceanospirillales</taxon>
        <taxon>Halomonadaceae</taxon>
        <taxon>Cobetia</taxon>
    </lineage>
</organism>
<dbReference type="RefSeq" id="WP_144727951.1">
    <property type="nucleotide sequence ID" value="NZ_CAWOWR010000013.1"/>
</dbReference>
<dbReference type="EMBL" id="VNFH01000011">
    <property type="protein sequence ID" value="TVU68074.1"/>
    <property type="molecule type" value="Genomic_DNA"/>
</dbReference>
<comment type="caution">
    <text evidence="1">The sequence shown here is derived from an EMBL/GenBank/DDBJ whole genome shotgun (WGS) entry which is preliminary data.</text>
</comment>
<evidence type="ECO:0000313" key="1">
    <source>
        <dbReference type="EMBL" id="TVU68074.1"/>
    </source>
</evidence>
<keyword evidence="2" id="KW-1185">Reference proteome</keyword>
<gene>
    <name evidence="1" type="ORF">FQP86_14885</name>
</gene>
<dbReference type="OrthoDB" id="9954058at2"/>
<accession>A0A558HG46</accession>
<protein>
    <submittedName>
        <fullName evidence="1">Uncharacterized protein</fullName>
    </submittedName>
</protein>
<dbReference type="AlphaFoldDB" id="A0A558HG46"/>
<proteinExistence type="predicted"/>
<reference evidence="1 2" key="1">
    <citation type="submission" date="2019-07" db="EMBL/GenBank/DDBJ databases">
        <title>Diversity of Bacteria from Kongsfjorden, Arctic.</title>
        <authorList>
            <person name="Yu Y."/>
        </authorList>
    </citation>
    <scope>NUCLEOTIDE SEQUENCE [LARGE SCALE GENOMIC DNA]</scope>
    <source>
        <strain evidence="1 2">SM1923</strain>
    </source>
</reference>
<evidence type="ECO:0000313" key="2">
    <source>
        <dbReference type="Proteomes" id="UP000319941"/>
    </source>
</evidence>
<sequence>MFSYRFCSQGELASHLSHTNHCEGYVVYDVASDTEWAVFQSSDAAHKACEELNSLIDGKYQARPIYPDDGNINPVSWSVINTHFRDEEVATFESLQEAAAFSASRNNEAPT</sequence>
<dbReference type="Proteomes" id="UP000319941">
    <property type="component" value="Unassembled WGS sequence"/>
</dbReference>
<name>A0A558HG46_9GAMM</name>